<evidence type="ECO:0000313" key="1">
    <source>
        <dbReference type="EMBL" id="KAJ7730631.1"/>
    </source>
</evidence>
<organism evidence="1 2">
    <name type="scientific">Mycena maculata</name>
    <dbReference type="NCBI Taxonomy" id="230809"/>
    <lineage>
        <taxon>Eukaryota</taxon>
        <taxon>Fungi</taxon>
        <taxon>Dikarya</taxon>
        <taxon>Basidiomycota</taxon>
        <taxon>Agaricomycotina</taxon>
        <taxon>Agaricomycetes</taxon>
        <taxon>Agaricomycetidae</taxon>
        <taxon>Agaricales</taxon>
        <taxon>Marasmiineae</taxon>
        <taxon>Mycenaceae</taxon>
        <taxon>Mycena</taxon>
    </lineage>
</organism>
<protein>
    <submittedName>
        <fullName evidence="1">Uncharacterized protein</fullName>
    </submittedName>
</protein>
<proteinExistence type="predicted"/>
<accession>A0AAD7MU14</accession>
<gene>
    <name evidence="1" type="ORF">DFH07DRAFT_781591</name>
</gene>
<reference evidence="1" key="1">
    <citation type="submission" date="2023-03" db="EMBL/GenBank/DDBJ databases">
        <title>Massive genome expansion in bonnet fungi (Mycena s.s.) driven by repeated elements and novel gene families across ecological guilds.</title>
        <authorList>
            <consortium name="Lawrence Berkeley National Laboratory"/>
            <person name="Harder C.B."/>
            <person name="Miyauchi S."/>
            <person name="Viragh M."/>
            <person name="Kuo A."/>
            <person name="Thoen E."/>
            <person name="Andreopoulos B."/>
            <person name="Lu D."/>
            <person name="Skrede I."/>
            <person name="Drula E."/>
            <person name="Henrissat B."/>
            <person name="Morin E."/>
            <person name="Kohler A."/>
            <person name="Barry K."/>
            <person name="LaButti K."/>
            <person name="Morin E."/>
            <person name="Salamov A."/>
            <person name="Lipzen A."/>
            <person name="Mereny Z."/>
            <person name="Hegedus B."/>
            <person name="Baldrian P."/>
            <person name="Stursova M."/>
            <person name="Weitz H."/>
            <person name="Taylor A."/>
            <person name="Grigoriev I.V."/>
            <person name="Nagy L.G."/>
            <person name="Martin F."/>
            <person name="Kauserud H."/>
        </authorList>
    </citation>
    <scope>NUCLEOTIDE SEQUENCE</scope>
    <source>
        <strain evidence="1">CBHHK188m</strain>
    </source>
</reference>
<dbReference type="AlphaFoldDB" id="A0AAD7MU14"/>
<evidence type="ECO:0000313" key="2">
    <source>
        <dbReference type="Proteomes" id="UP001215280"/>
    </source>
</evidence>
<dbReference type="Proteomes" id="UP001215280">
    <property type="component" value="Unassembled WGS sequence"/>
</dbReference>
<sequence length="242" mass="26910">MILSILLNFLKPVKKTRYLCLGHVWSSDRIFDIPSILLAPQLYNELSVDPIGQTEIFNAVQPLKRSPWKFWGVIPALLGATLTKWEAIALGIFMQIFSTVPVGKRSPWGFMGIISRTSQMNICPTQHIATAGGFPFKKRMAAAISCHQSTGNKPPPPAKGTECGDLKFAPRAFQYEGGIPLIHRGDRSLLRVEHRPYPNFLGLSSLELMASLGTDFPQEGHRVCFHPASQSEPNVWAFSETH</sequence>
<comment type="caution">
    <text evidence="1">The sequence shown here is derived from an EMBL/GenBank/DDBJ whole genome shotgun (WGS) entry which is preliminary data.</text>
</comment>
<dbReference type="EMBL" id="JARJLG010000189">
    <property type="protein sequence ID" value="KAJ7730631.1"/>
    <property type="molecule type" value="Genomic_DNA"/>
</dbReference>
<keyword evidence="2" id="KW-1185">Reference proteome</keyword>
<name>A0AAD7MU14_9AGAR</name>